<proteinExistence type="predicted"/>
<accession>A0A399EBV5</accession>
<dbReference type="EMBL" id="QWKZ01000163">
    <property type="protein sequence ID" value="RIH81428.1"/>
    <property type="molecule type" value="Genomic_DNA"/>
</dbReference>
<protein>
    <submittedName>
        <fullName evidence="1">Uncharacterized protein</fullName>
    </submittedName>
</protein>
<comment type="caution">
    <text evidence="1">The sequence shown here is derived from an EMBL/GenBank/DDBJ whole genome shotgun (WGS) entry which is preliminary data.</text>
</comment>
<gene>
    <name evidence="1" type="ORF">Mlute_02806</name>
</gene>
<evidence type="ECO:0000313" key="1">
    <source>
        <dbReference type="EMBL" id="RIH81428.1"/>
    </source>
</evidence>
<organism evidence="1 2">
    <name type="scientific">Meiothermus luteus</name>
    <dbReference type="NCBI Taxonomy" id="2026184"/>
    <lineage>
        <taxon>Bacteria</taxon>
        <taxon>Thermotogati</taxon>
        <taxon>Deinococcota</taxon>
        <taxon>Deinococci</taxon>
        <taxon>Thermales</taxon>
        <taxon>Thermaceae</taxon>
        <taxon>Meiothermus</taxon>
    </lineage>
</organism>
<keyword evidence="2" id="KW-1185">Reference proteome</keyword>
<name>A0A399EBV5_9DEIN</name>
<evidence type="ECO:0000313" key="2">
    <source>
        <dbReference type="Proteomes" id="UP000265800"/>
    </source>
</evidence>
<sequence>MLEYNKTMPRGSNLDRVRGSKEQLAARFGVTPLRPGEGGREVWVRAPLDVLERFEALPAGQRGAVIRAGLEALGLLEVEDAEAHE</sequence>
<dbReference type="Proteomes" id="UP000265800">
    <property type="component" value="Unassembled WGS sequence"/>
</dbReference>
<reference evidence="1 2" key="1">
    <citation type="submission" date="2018-08" db="EMBL/GenBank/DDBJ databases">
        <title>Meiothermus luteus KCTC 52599 genome sequencing project.</title>
        <authorList>
            <person name="Da Costa M.S."/>
            <person name="Albuquerque L."/>
            <person name="Raposo P."/>
            <person name="Froufe H.J.C."/>
            <person name="Barroso C.S."/>
            <person name="Egas C."/>
        </authorList>
    </citation>
    <scope>NUCLEOTIDE SEQUENCE [LARGE SCALE GENOMIC DNA]</scope>
    <source>
        <strain evidence="1 2">KCTC 52599</strain>
    </source>
</reference>
<dbReference type="AlphaFoldDB" id="A0A399EBV5"/>